<dbReference type="EMBL" id="CZAO01000010">
    <property type="protein sequence ID" value="CUP73330.1"/>
    <property type="molecule type" value="Genomic_DNA"/>
</dbReference>
<reference evidence="1 3" key="1">
    <citation type="submission" date="2015-09" db="EMBL/GenBank/DDBJ databases">
        <authorList>
            <consortium name="Pathogen Informatics"/>
        </authorList>
    </citation>
    <scope>NUCLEOTIDE SEQUENCE [LARGE SCALE GENOMIC DNA]</scope>
    <source>
        <strain evidence="1 3">2789STDY5834898</strain>
    </source>
</reference>
<dbReference type="InterPro" id="IPR015037">
    <property type="entry name" value="DUF1919"/>
</dbReference>
<dbReference type="InterPro" id="IPR037226">
    <property type="entry name" value="CAC2185-like_sf"/>
</dbReference>
<dbReference type="Proteomes" id="UP000433928">
    <property type="component" value="Unassembled WGS sequence"/>
</dbReference>
<gene>
    <name evidence="1" type="ORF">ERS852510_02207</name>
    <name evidence="2" type="ORF">GAQ59_11460</name>
</gene>
<evidence type="ECO:0000313" key="2">
    <source>
        <dbReference type="EMBL" id="KAB4169783.1"/>
    </source>
</evidence>
<dbReference type="AlphaFoldDB" id="A0A174QR24"/>
<evidence type="ECO:0000313" key="1">
    <source>
        <dbReference type="EMBL" id="CUP73330.1"/>
    </source>
</evidence>
<dbReference type="SUPFAM" id="SSF142795">
    <property type="entry name" value="CAC2185-like"/>
    <property type="match status" value="1"/>
</dbReference>
<organism evidence="1 3">
    <name type="scientific">Bacteroides uniformis</name>
    <dbReference type="NCBI Taxonomy" id="820"/>
    <lineage>
        <taxon>Bacteria</taxon>
        <taxon>Pseudomonadati</taxon>
        <taxon>Bacteroidota</taxon>
        <taxon>Bacteroidia</taxon>
        <taxon>Bacteroidales</taxon>
        <taxon>Bacteroidaceae</taxon>
        <taxon>Bacteroides</taxon>
    </lineage>
</organism>
<dbReference type="EMBL" id="WCUG01000008">
    <property type="protein sequence ID" value="KAB4169783.1"/>
    <property type="molecule type" value="Genomic_DNA"/>
</dbReference>
<reference evidence="2 4" key="2">
    <citation type="journal article" date="2019" name="Nat. Med.">
        <title>A library of human gut bacterial isolates paired with longitudinal multiomics data enables mechanistic microbiome research.</title>
        <authorList>
            <person name="Poyet M."/>
            <person name="Groussin M."/>
            <person name="Gibbons S.M."/>
            <person name="Avila-Pacheco J."/>
            <person name="Jiang X."/>
            <person name="Kearney S.M."/>
            <person name="Perrotta A.R."/>
            <person name="Berdy B."/>
            <person name="Zhao S."/>
            <person name="Lieberman T.D."/>
            <person name="Swanson P.K."/>
            <person name="Smith M."/>
            <person name="Roesemann S."/>
            <person name="Alexander J.E."/>
            <person name="Rich S.A."/>
            <person name="Livny J."/>
            <person name="Vlamakis H."/>
            <person name="Clish C."/>
            <person name="Bullock K."/>
            <person name="Deik A."/>
            <person name="Scott J."/>
            <person name="Pierce K.A."/>
            <person name="Xavier R.J."/>
            <person name="Alm E.J."/>
        </authorList>
    </citation>
    <scope>NUCLEOTIDE SEQUENCE [LARGE SCALE GENOMIC DNA]</scope>
    <source>
        <strain evidence="2 4">BIOML-A27</strain>
    </source>
</reference>
<proteinExistence type="predicted"/>
<sequence length="206" mass="24904">MIIKHIYHNILRWYRKARIKNKEITIISNNCWGGFMYQSCGLQYNTPLIGLYFYAPEYIKLLKDLKNNIEKPIIFIPKEKSKYAHLISKDYIIGVLGDTGIEIVFMHYQTEQEVLIKWERRKKRIHWDNMLVKFSDSDSARNEEYIHEFDKMPFANKVCFTGKAYPTCKSVIYMKEFKSQGYAYYEWAYSYKYYNFVKQVNKIPKR</sequence>
<evidence type="ECO:0000313" key="3">
    <source>
        <dbReference type="Proteomes" id="UP000095766"/>
    </source>
</evidence>
<dbReference type="RefSeq" id="WP_057253243.1">
    <property type="nucleotide sequence ID" value="NZ_CP072236.1"/>
</dbReference>
<evidence type="ECO:0000313" key="4">
    <source>
        <dbReference type="Proteomes" id="UP000433928"/>
    </source>
</evidence>
<dbReference type="Pfam" id="PF08942">
    <property type="entry name" value="DUF1919"/>
    <property type="match status" value="1"/>
</dbReference>
<dbReference type="Proteomes" id="UP000095766">
    <property type="component" value="Unassembled WGS sequence"/>
</dbReference>
<protein>
    <submittedName>
        <fullName evidence="2">DUF1919 domain-containing protein</fullName>
    </submittedName>
    <submittedName>
        <fullName evidence="1">Exopolysaccharide biosynthesis protein</fullName>
    </submittedName>
</protein>
<name>A0A174QR24_BACUN</name>
<accession>A0A174QR24</accession>